<comment type="caution">
    <text evidence="1">The sequence shown here is derived from an EMBL/GenBank/DDBJ whole genome shotgun (WGS) entry which is preliminary data.</text>
</comment>
<keyword evidence="2" id="KW-1185">Reference proteome</keyword>
<name>A0ACC2C3K3_DIPCM</name>
<dbReference type="EMBL" id="CM055103">
    <property type="protein sequence ID" value="KAJ7536237.1"/>
    <property type="molecule type" value="Genomic_DNA"/>
</dbReference>
<dbReference type="Proteomes" id="UP001162992">
    <property type="component" value="Chromosome 12"/>
</dbReference>
<reference evidence="2" key="1">
    <citation type="journal article" date="2024" name="Proc. Natl. Acad. Sci. U.S.A.">
        <title>Extraordinary preservation of gene collinearity over three hundred million years revealed in homosporous lycophytes.</title>
        <authorList>
            <person name="Li C."/>
            <person name="Wickell D."/>
            <person name="Kuo L.Y."/>
            <person name="Chen X."/>
            <person name="Nie B."/>
            <person name="Liao X."/>
            <person name="Peng D."/>
            <person name="Ji J."/>
            <person name="Jenkins J."/>
            <person name="Williams M."/>
            <person name="Shu S."/>
            <person name="Plott C."/>
            <person name="Barry K."/>
            <person name="Rajasekar S."/>
            <person name="Grimwood J."/>
            <person name="Han X."/>
            <person name="Sun S."/>
            <person name="Hou Z."/>
            <person name="He W."/>
            <person name="Dai G."/>
            <person name="Sun C."/>
            <person name="Schmutz J."/>
            <person name="Leebens-Mack J.H."/>
            <person name="Li F.W."/>
            <person name="Wang L."/>
        </authorList>
    </citation>
    <scope>NUCLEOTIDE SEQUENCE [LARGE SCALE GENOMIC DNA]</scope>
    <source>
        <strain evidence="2">cv. PW_Plant_1</strain>
    </source>
</reference>
<organism evidence="1 2">
    <name type="scientific">Diphasiastrum complanatum</name>
    <name type="common">Issler's clubmoss</name>
    <name type="synonym">Lycopodium complanatum</name>
    <dbReference type="NCBI Taxonomy" id="34168"/>
    <lineage>
        <taxon>Eukaryota</taxon>
        <taxon>Viridiplantae</taxon>
        <taxon>Streptophyta</taxon>
        <taxon>Embryophyta</taxon>
        <taxon>Tracheophyta</taxon>
        <taxon>Lycopodiopsida</taxon>
        <taxon>Lycopodiales</taxon>
        <taxon>Lycopodiaceae</taxon>
        <taxon>Lycopodioideae</taxon>
        <taxon>Diphasiastrum</taxon>
    </lineage>
</organism>
<evidence type="ECO:0000313" key="1">
    <source>
        <dbReference type="EMBL" id="KAJ7536237.1"/>
    </source>
</evidence>
<proteinExistence type="predicted"/>
<gene>
    <name evidence="1" type="ORF">O6H91_12G061600</name>
</gene>
<evidence type="ECO:0000313" key="2">
    <source>
        <dbReference type="Proteomes" id="UP001162992"/>
    </source>
</evidence>
<accession>A0ACC2C3K3</accession>
<sequence>MESNFINNGVFITICIFTLHNPLASHVFAALQDAKATSTFTPVLYIFGDSIVDSGNNNYLFTIAKSNYLPYGKDFDTHKPTGRFSNGRLVPDFLASYMGVPFPSPYLAPDTDIHQGANFGSAGSGYLTSTGEAMGILSFPKQVQNFQAMKQRLQQSMGEASANDFISHSIMYISMAHNDIANNYYASGSPFRRQNMTIDQFENMLIDEVSKYIQVLYNEGARKFVFESLLPLGCAPAFSKASSTCVDYLVEAAMKYNSLLQMLLEKQSTTFTNAHFILANGFDLINAIAHDPVGYGFVGISQACCGQRGFCESGSPTCQNASTYVFWDAFHPTSKIYSMLASRYWGGKTSEISPINISQLVAL</sequence>
<protein>
    <submittedName>
        <fullName evidence="1">Uncharacterized protein</fullName>
    </submittedName>
</protein>